<evidence type="ECO:0000313" key="4">
    <source>
        <dbReference type="Proteomes" id="UP000095419"/>
    </source>
</evidence>
<accession>A0A174HGY2</accession>
<name>A0A174HGY2_BACUN</name>
<evidence type="ECO:0000259" key="2">
    <source>
        <dbReference type="SMART" id="SM00642"/>
    </source>
</evidence>
<dbReference type="InterPro" id="IPR013780">
    <property type="entry name" value="Glyco_hydro_b"/>
</dbReference>
<dbReference type="InterPro" id="IPR045857">
    <property type="entry name" value="O16G_dom_2"/>
</dbReference>
<feature type="chain" id="PRO_5008023423" evidence="1">
    <location>
        <begin position="21"/>
        <end position="560"/>
    </location>
</feature>
<dbReference type="GO" id="GO:0004556">
    <property type="term" value="F:alpha-amylase activity"/>
    <property type="evidence" value="ECO:0007669"/>
    <property type="project" value="UniProtKB-EC"/>
</dbReference>
<dbReference type="PANTHER" id="PTHR10357">
    <property type="entry name" value="ALPHA-AMYLASE FAMILY MEMBER"/>
    <property type="match status" value="1"/>
</dbReference>
<dbReference type="Gene3D" id="2.60.40.1180">
    <property type="entry name" value="Golgi alpha-mannosidase II"/>
    <property type="match status" value="1"/>
</dbReference>
<dbReference type="Proteomes" id="UP000095419">
    <property type="component" value="Unassembled WGS sequence"/>
</dbReference>
<dbReference type="EMBL" id="CYZF01000006">
    <property type="protein sequence ID" value="CUO72626.1"/>
    <property type="molecule type" value="Genomic_DNA"/>
</dbReference>
<dbReference type="InterPro" id="IPR017853">
    <property type="entry name" value="GH"/>
</dbReference>
<evidence type="ECO:0000313" key="3">
    <source>
        <dbReference type="EMBL" id="CUO72626.1"/>
    </source>
</evidence>
<sequence length="560" mass="64187">MKRLYIGCLLSLLFACSSHAGQKEFPLPRWIEEAIFYQIYPQSFQDTNGDGIGDIQGIISRLDYIHSLGCNTIWLNPCFHSAFMDAGYDVIDFYRVAPRYGTNDDLRRLFDEAHQRGMRVVLDLVAGHSSDQSPWFKYSQKRERNAYTDRYIWTNDSTVCPDRFVKGDFKRNGSYRKNYFECQPALNYGYGNPDPNNPWEQPVSAPGPTATRLELIHIMDYWMQMGCDGFRVDMAGSLVKNDPDLSGTTALWHSIRTHFQELYPEGILLAEWSNPQKALKVGFMMDFIIHFGRTGYRELMFNEAGTYRRDTCYFDVRGVGNPELYIHNLYKCLKVADNCGHVCIPTGNHDFQRIRCGRRDTEEQVRTAITFFLTQPGVPCIYYGDEIGMRFIENLPNKEGSMLSSGNRAGSRTPMQWDATPGAGFSTASPDKFYLPLDSFTNRPNVAAQECDSTSQLHFVRRLLKLRQEYPALACRGDIEFFQEGENAYPMVYERRNGDQRILVCINPSGREVRTVRKYTGSFKTVTPILTEGKPQGLRAYKGHLHLDVPELSIGIYQID</sequence>
<keyword evidence="3" id="KW-0326">Glycosidase</keyword>
<dbReference type="PROSITE" id="PS51257">
    <property type="entry name" value="PROKAR_LIPOPROTEIN"/>
    <property type="match status" value="1"/>
</dbReference>
<feature type="domain" description="Glycosyl hydrolase family 13 catalytic" evidence="2">
    <location>
        <begin position="38"/>
        <end position="441"/>
    </location>
</feature>
<dbReference type="AlphaFoldDB" id="A0A174HGY2"/>
<keyword evidence="3" id="KW-0378">Hydrolase</keyword>
<dbReference type="SMART" id="SM00642">
    <property type="entry name" value="Aamy"/>
    <property type="match status" value="1"/>
</dbReference>
<keyword evidence="1" id="KW-0732">Signal</keyword>
<reference evidence="3 4" key="1">
    <citation type="submission" date="2015-09" db="EMBL/GenBank/DDBJ databases">
        <authorList>
            <consortium name="Pathogen Informatics"/>
        </authorList>
    </citation>
    <scope>NUCLEOTIDE SEQUENCE [LARGE SCALE GENOMIC DNA]</scope>
    <source>
        <strain evidence="3 4">2789STDY5608791</strain>
    </source>
</reference>
<gene>
    <name evidence="3" type="primary">susG</name>
    <name evidence="3" type="ORF">ERS417307_02291</name>
</gene>
<feature type="signal peptide" evidence="1">
    <location>
        <begin position="1"/>
        <end position="20"/>
    </location>
</feature>
<dbReference type="GO" id="GO:0005975">
    <property type="term" value="P:carbohydrate metabolic process"/>
    <property type="evidence" value="ECO:0007669"/>
    <property type="project" value="InterPro"/>
</dbReference>
<dbReference type="Gene3D" id="3.20.20.80">
    <property type="entry name" value="Glycosidases"/>
    <property type="match status" value="2"/>
</dbReference>
<dbReference type="Pfam" id="PF00128">
    <property type="entry name" value="Alpha-amylase"/>
    <property type="match status" value="1"/>
</dbReference>
<dbReference type="Gene3D" id="3.90.400.10">
    <property type="entry name" value="Oligo-1,6-glucosidase, Domain 2"/>
    <property type="match status" value="1"/>
</dbReference>
<proteinExistence type="predicted"/>
<dbReference type="EC" id="3.2.1.1" evidence="3"/>
<protein>
    <submittedName>
        <fullName evidence="3">Alpha-amylase</fullName>
        <ecNumber evidence="3">3.2.1.1</ecNumber>
    </submittedName>
</protein>
<dbReference type="InterPro" id="IPR006047">
    <property type="entry name" value="GH13_cat_dom"/>
</dbReference>
<dbReference type="SUPFAM" id="SSF51011">
    <property type="entry name" value="Glycosyl hydrolase domain"/>
    <property type="match status" value="1"/>
</dbReference>
<evidence type="ECO:0000256" key="1">
    <source>
        <dbReference type="SAM" id="SignalP"/>
    </source>
</evidence>
<organism evidence="3 4">
    <name type="scientific">Bacteroides uniformis</name>
    <dbReference type="NCBI Taxonomy" id="820"/>
    <lineage>
        <taxon>Bacteria</taxon>
        <taxon>Pseudomonadati</taxon>
        <taxon>Bacteroidota</taxon>
        <taxon>Bacteroidia</taxon>
        <taxon>Bacteroidales</taxon>
        <taxon>Bacteroidaceae</taxon>
        <taxon>Bacteroides</taxon>
    </lineage>
</organism>
<dbReference type="SUPFAM" id="SSF51445">
    <property type="entry name" value="(Trans)glycosidases"/>
    <property type="match status" value="1"/>
</dbReference>
<dbReference type="RefSeq" id="WP_057088447.1">
    <property type="nucleotide sequence ID" value="NZ_CYZF01000006.1"/>
</dbReference>